<dbReference type="InterPro" id="IPR006792">
    <property type="entry name" value="Vicilin_N"/>
</dbReference>
<dbReference type="InterPro" id="IPR014710">
    <property type="entry name" value="RmlC-like_jellyroll"/>
</dbReference>
<dbReference type="InterPro" id="IPR006045">
    <property type="entry name" value="Cupin_1"/>
</dbReference>
<evidence type="ECO:0000256" key="1">
    <source>
        <dbReference type="ARBA" id="ARBA00023597"/>
    </source>
</evidence>
<evidence type="ECO:0000256" key="3">
    <source>
        <dbReference type="SAM" id="MobiDB-lite"/>
    </source>
</evidence>
<dbReference type="InParanoid" id="A0A2G5E5G4"/>
<gene>
    <name evidence="6" type="ORF">AQUCO_01100067v1</name>
</gene>
<feature type="compositionally biased region" description="Basic and acidic residues" evidence="3">
    <location>
        <begin position="220"/>
        <end position="236"/>
    </location>
</feature>
<keyword evidence="7" id="KW-1185">Reference proteome</keyword>
<evidence type="ECO:0000313" key="7">
    <source>
        <dbReference type="Proteomes" id="UP000230069"/>
    </source>
</evidence>
<dbReference type="SUPFAM" id="SSF51182">
    <property type="entry name" value="RmlC-like cupins"/>
    <property type="match status" value="2"/>
</dbReference>
<evidence type="ECO:0000256" key="2">
    <source>
        <dbReference type="SAM" id="Coils"/>
    </source>
</evidence>
<feature type="chain" id="PRO_5013673601" description="Cupin type-1 domain-containing protein" evidence="4">
    <location>
        <begin position="30"/>
        <end position="660"/>
    </location>
</feature>
<reference evidence="6 7" key="1">
    <citation type="submission" date="2017-09" db="EMBL/GenBank/DDBJ databases">
        <title>WGS assembly of Aquilegia coerulea Goldsmith.</title>
        <authorList>
            <person name="Hodges S."/>
            <person name="Kramer E."/>
            <person name="Nordborg M."/>
            <person name="Tomkins J."/>
            <person name="Borevitz J."/>
            <person name="Derieg N."/>
            <person name="Yan J."/>
            <person name="Mihaltcheva S."/>
            <person name="Hayes R.D."/>
            <person name="Rokhsar D."/>
        </authorList>
    </citation>
    <scope>NUCLEOTIDE SEQUENCE [LARGE SCALE GENOMIC DNA]</scope>
    <source>
        <strain evidence="7">cv. Goldsmith</strain>
    </source>
</reference>
<feature type="compositionally biased region" description="Basic and acidic residues" evidence="3">
    <location>
        <begin position="527"/>
        <end position="536"/>
    </location>
</feature>
<comment type="similarity">
    <text evidence="1">Belongs to the 7S seed storage protein family.</text>
</comment>
<feature type="coiled-coil region" evidence="2">
    <location>
        <begin position="126"/>
        <end position="199"/>
    </location>
</feature>
<dbReference type="Gene3D" id="2.60.120.10">
    <property type="entry name" value="Jelly Rolls"/>
    <property type="match status" value="2"/>
</dbReference>
<feature type="compositionally biased region" description="Basic and acidic residues" evidence="3">
    <location>
        <begin position="78"/>
        <end position="96"/>
    </location>
</feature>
<feature type="domain" description="Cupin type-1" evidence="5">
    <location>
        <begin position="445"/>
        <end position="619"/>
    </location>
</feature>
<evidence type="ECO:0000259" key="5">
    <source>
        <dbReference type="SMART" id="SM00835"/>
    </source>
</evidence>
<dbReference type="Pfam" id="PF00190">
    <property type="entry name" value="Cupin_1"/>
    <property type="match status" value="2"/>
</dbReference>
<dbReference type="CDD" id="cd02244">
    <property type="entry name" value="cupin_7S_vicilin-like_N"/>
    <property type="match status" value="1"/>
</dbReference>
<protein>
    <recommendedName>
        <fullName evidence="5">Cupin type-1 domain-containing protein</fullName>
    </recommendedName>
</protein>
<evidence type="ECO:0000256" key="4">
    <source>
        <dbReference type="SAM" id="SignalP"/>
    </source>
</evidence>
<dbReference type="PANTHER" id="PTHR31189:SF13">
    <property type="entry name" value="CUPINCIN"/>
    <property type="match status" value="1"/>
</dbReference>
<organism evidence="6 7">
    <name type="scientific">Aquilegia coerulea</name>
    <name type="common">Rocky mountain columbine</name>
    <dbReference type="NCBI Taxonomy" id="218851"/>
    <lineage>
        <taxon>Eukaryota</taxon>
        <taxon>Viridiplantae</taxon>
        <taxon>Streptophyta</taxon>
        <taxon>Embryophyta</taxon>
        <taxon>Tracheophyta</taxon>
        <taxon>Spermatophyta</taxon>
        <taxon>Magnoliopsida</taxon>
        <taxon>Ranunculales</taxon>
        <taxon>Ranunculaceae</taxon>
        <taxon>Thalictroideae</taxon>
        <taxon>Aquilegia</taxon>
    </lineage>
</organism>
<dbReference type="SMART" id="SM00835">
    <property type="entry name" value="Cupin_1"/>
    <property type="match status" value="2"/>
</dbReference>
<feature type="region of interest" description="Disordered" evidence="3">
    <location>
        <begin position="220"/>
        <end position="246"/>
    </location>
</feature>
<dbReference type="Proteomes" id="UP000230069">
    <property type="component" value="Unassembled WGS sequence"/>
</dbReference>
<dbReference type="InterPro" id="IPR050253">
    <property type="entry name" value="Seed_Storage-Functional"/>
</dbReference>
<keyword evidence="4" id="KW-0732">Signal</keyword>
<dbReference type="Pfam" id="PF04702">
    <property type="entry name" value="Vicilin_N"/>
    <property type="match status" value="1"/>
</dbReference>
<dbReference type="FunCoup" id="A0A2G5E5G4">
    <property type="interactions" value="212"/>
</dbReference>
<evidence type="ECO:0000313" key="6">
    <source>
        <dbReference type="EMBL" id="PIA50994.1"/>
    </source>
</evidence>
<dbReference type="EMBL" id="KZ305028">
    <property type="protein sequence ID" value="PIA50994.1"/>
    <property type="molecule type" value="Genomic_DNA"/>
</dbReference>
<dbReference type="CDD" id="cd02245">
    <property type="entry name" value="cupin_7S_vicilin-like_C"/>
    <property type="match status" value="1"/>
</dbReference>
<dbReference type="InterPro" id="IPR011051">
    <property type="entry name" value="RmlC_Cupin_sf"/>
</dbReference>
<feature type="signal peptide" evidence="4">
    <location>
        <begin position="1"/>
        <end position="29"/>
    </location>
</feature>
<dbReference type="PANTHER" id="PTHR31189">
    <property type="entry name" value="OS03G0336100 PROTEIN-RELATED"/>
    <property type="match status" value="1"/>
</dbReference>
<feature type="region of interest" description="Disordered" evidence="3">
    <location>
        <begin position="78"/>
        <end position="101"/>
    </location>
</feature>
<feature type="region of interest" description="Disordered" evidence="3">
    <location>
        <begin position="518"/>
        <end position="546"/>
    </location>
</feature>
<accession>A0A2G5E5G4</accession>
<proteinExistence type="inferred from homology"/>
<dbReference type="OrthoDB" id="1912756at2759"/>
<dbReference type="AlphaFoldDB" id="A0A2G5E5G4"/>
<feature type="domain" description="Cupin type-1" evidence="5">
    <location>
        <begin position="244"/>
        <end position="398"/>
    </location>
</feature>
<keyword evidence="2" id="KW-0175">Coiled coil</keyword>
<sequence length="660" mass="77329">MILTIMVFKANKLPLFLFFFFLCITSTLALAHHQTETEQDLQREYHRCLQRCQEQKQQPGQQQQQQCQQRCERQRQEQEERHEREHREGRQREQGGGRDPQQEYQQCQRRCQVDPRSPAQGQQQQQQQCQQRCEERRQEQERQQQEYQQCRQRCQQQEQGQGGKQQQCQQRCEERRQEQERQQQEYQQCQQRCQQQEQGQGKQQQQQRCQQRCEDERQRQEQRDNAQEKPQEEERNNPYFLDEQSFKERIKTEHGYTRVSRRFSKISNLLRGIENYRLGLFEANPSTFLIPHHLDADAIFVVVQGRGLINLIHQQDRNSYNLERGDVIRVPAGALIYLINRDNNDKFQIVSLLKPVSTPTNKFREFFGVGGENPETFYNTFSDEILEAAFNTDKKGLDSLFRQQRKGGIVQASQEQIRALSQDVSSSRQHSPKWSRHSSQSWRPFNLLNQRPTHSNEYGQLYDVTPNDYPQLQDLDVAVSYHKINKGAMVAPFYNSRATSLVVVVDGDGRFEMACPHLSSSQTQIKEGSETREQEQKQGGSVHYQKVSARLSPRTAFIIPAGHPVSIVASDNQNLEIVAFKVNAENNERNYLAGQNNLLNQLQREAKELAFNKPAREVETILNNQRQSVFLPGPHQHQQREHSEEGRHGGLLSIADVLAF</sequence>
<name>A0A2G5E5G4_AQUCA</name>